<protein>
    <submittedName>
        <fullName evidence="2">Uncharacterized protein</fullName>
    </submittedName>
</protein>
<feature type="compositionally biased region" description="Polar residues" evidence="1">
    <location>
        <begin position="210"/>
        <end position="220"/>
    </location>
</feature>
<keyword evidence="3" id="KW-1185">Reference proteome</keyword>
<gene>
    <name evidence="2" type="ORF">PXEA_LOCUS28274</name>
</gene>
<accession>A0A3S5FFY9</accession>
<evidence type="ECO:0000313" key="2">
    <source>
        <dbReference type="EMBL" id="VEL34834.1"/>
    </source>
</evidence>
<reference evidence="2" key="1">
    <citation type="submission" date="2018-11" db="EMBL/GenBank/DDBJ databases">
        <authorList>
            <consortium name="Pathogen Informatics"/>
        </authorList>
    </citation>
    <scope>NUCLEOTIDE SEQUENCE</scope>
</reference>
<proteinExistence type="predicted"/>
<dbReference type="EMBL" id="CAAALY010248496">
    <property type="protein sequence ID" value="VEL34834.1"/>
    <property type="molecule type" value="Genomic_DNA"/>
</dbReference>
<dbReference type="Proteomes" id="UP000784294">
    <property type="component" value="Unassembled WGS sequence"/>
</dbReference>
<evidence type="ECO:0000313" key="3">
    <source>
        <dbReference type="Proteomes" id="UP000784294"/>
    </source>
</evidence>
<comment type="caution">
    <text evidence="2">The sequence shown here is derived from an EMBL/GenBank/DDBJ whole genome shotgun (WGS) entry which is preliminary data.</text>
</comment>
<name>A0A3S5FFY9_9PLAT</name>
<sequence>MRQNEYRIKAKRLQYNEFHPSSSGITFDIPFIISLCSVSYVHPSAHQNSIQSLSVVQEEELVNLENSATVFNVLFNLPSTIKDADSFFEFLSKRQLKQSHSLFGGLLRAMLTNKSASDVSWTGGPANGVWNHFCFNEQEEELSDSCSEHASAQSRAGQLNRSWRPKARQLMSRSFESDGLSSADFPHPLFQSISLDYTTSPSHSNEDGATESQTGQTQRSYGAWSHPTGQMAMLSKRQRSLRECNSTGLGRFDLDAIGIDDPRLKNIRKTELLVDLKQAILQVNFYANLHYADHFYALYQFVH</sequence>
<organism evidence="2 3">
    <name type="scientific">Protopolystoma xenopodis</name>
    <dbReference type="NCBI Taxonomy" id="117903"/>
    <lineage>
        <taxon>Eukaryota</taxon>
        <taxon>Metazoa</taxon>
        <taxon>Spiralia</taxon>
        <taxon>Lophotrochozoa</taxon>
        <taxon>Platyhelminthes</taxon>
        <taxon>Monogenea</taxon>
        <taxon>Polyopisthocotylea</taxon>
        <taxon>Polystomatidea</taxon>
        <taxon>Polystomatidae</taxon>
        <taxon>Protopolystoma</taxon>
    </lineage>
</organism>
<dbReference type="AlphaFoldDB" id="A0A3S5FFY9"/>
<evidence type="ECO:0000256" key="1">
    <source>
        <dbReference type="SAM" id="MobiDB-lite"/>
    </source>
</evidence>
<feature type="region of interest" description="Disordered" evidence="1">
    <location>
        <begin position="196"/>
        <end position="224"/>
    </location>
</feature>